<dbReference type="InterPro" id="IPR029063">
    <property type="entry name" value="SAM-dependent_MTases_sf"/>
</dbReference>
<dbReference type="GO" id="GO:0032259">
    <property type="term" value="P:methylation"/>
    <property type="evidence" value="ECO:0007669"/>
    <property type="project" value="UniProtKB-KW"/>
</dbReference>
<proteinExistence type="predicted"/>
<dbReference type="GO" id="GO:0008168">
    <property type="term" value="F:methyltransferase activity"/>
    <property type="evidence" value="ECO:0007669"/>
    <property type="project" value="UniProtKB-KW"/>
</dbReference>
<gene>
    <name evidence="2" type="ordered locus">Cyan7425_2163</name>
</gene>
<dbReference type="Pfam" id="PF08484">
    <property type="entry name" value="Methyltransf_14"/>
    <property type="match status" value="1"/>
</dbReference>
<dbReference type="Pfam" id="PF13489">
    <property type="entry name" value="Methyltransf_23"/>
    <property type="match status" value="1"/>
</dbReference>
<evidence type="ECO:0000259" key="1">
    <source>
        <dbReference type="Pfam" id="PF08484"/>
    </source>
</evidence>
<dbReference type="Gene3D" id="3.40.50.720">
    <property type="entry name" value="NAD(P)-binding Rossmann-like Domain"/>
    <property type="match status" value="1"/>
</dbReference>
<keyword evidence="2" id="KW-0808">Transferase</keyword>
<reference evidence="2" key="1">
    <citation type="submission" date="2009-01" db="EMBL/GenBank/DDBJ databases">
        <title>Complete sequence of chromosome Cyanothece sp. PCC 7425.</title>
        <authorList>
            <consortium name="US DOE Joint Genome Institute"/>
            <person name="Lucas S."/>
            <person name="Copeland A."/>
            <person name="Lapidus A."/>
            <person name="Glavina del Rio T."/>
            <person name="Dalin E."/>
            <person name="Tice H."/>
            <person name="Bruce D."/>
            <person name="Goodwin L."/>
            <person name="Pitluck S."/>
            <person name="Sims D."/>
            <person name="Meineke L."/>
            <person name="Brettin T."/>
            <person name="Detter J.C."/>
            <person name="Han C."/>
            <person name="Larimer F."/>
            <person name="Land M."/>
            <person name="Hauser L."/>
            <person name="Kyrpides N."/>
            <person name="Ovchinnikova G."/>
            <person name="Liberton M."/>
            <person name="Stoeckel J."/>
            <person name="Banerjee A."/>
            <person name="Singh A."/>
            <person name="Page L."/>
            <person name="Sato H."/>
            <person name="Zhao L."/>
            <person name="Sherman L."/>
            <person name="Pakrasi H."/>
            <person name="Richardson P."/>
        </authorList>
    </citation>
    <scope>NUCLEOTIDE SEQUENCE</scope>
    <source>
        <strain evidence="2">PCC 7425</strain>
    </source>
</reference>
<dbReference type="EMBL" id="CP001344">
    <property type="protein sequence ID" value="ACL44524.1"/>
    <property type="molecule type" value="Genomic_DNA"/>
</dbReference>
<name>B8HV72_CYAP4</name>
<organism evidence="2">
    <name type="scientific">Cyanothece sp. (strain PCC 7425 / ATCC 29141)</name>
    <dbReference type="NCBI Taxonomy" id="395961"/>
    <lineage>
        <taxon>Bacteria</taxon>
        <taxon>Bacillati</taxon>
        <taxon>Cyanobacteriota</taxon>
        <taxon>Cyanophyceae</taxon>
        <taxon>Gomontiellales</taxon>
        <taxon>Cyanothecaceae</taxon>
        <taxon>Cyanothece</taxon>
    </lineage>
</organism>
<protein>
    <submittedName>
        <fullName evidence="2">C-methyltransferase</fullName>
    </submittedName>
</protein>
<dbReference type="KEGG" id="cyn:Cyan7425_2163"/>
<evidence type="ECO:0000313" key="2">
    <source>
        <dbReference type="EMBL" id="ACL44524.1"/>
    </source>
</evidence>
<accession>B8HV72</accession>
<dbReference type="HOGENOM" id="CLU_050039_1_0_3"/>
<feature type="domain" description="C-methyltransferase" evidence="1">
    <location>
        <begin position="307"/>
        <end position="412"/>
    </location>
</feature>
<dbReference type="eggNOG" id="COG2227">
    <property type="taxonomic scope" value="Bacteria"/>
</dbReference>
<dbReference type="SUPFAM" id="SSF53335">
    <property type="entry name" value="S-adenosyl-L-methionine-dependent methyltransferases"/>
    <property type="match status" value="1"/>
</dbReference>
<dbReference type="AlphaFoldDB" id="B8HV72"/>
<dbReference type="STRING" id="395961.Cyan7425_2163"/>
<keyword evidence="2" id="KW-0489">Methyltransferase</keyword>
<dbReference type="InterPro" id="IPR013691">
    <property type="entry name" value="MeTrfase_14"/>
</dbReference>
<dbReference type="Gene3D" id="3.40.50.150">
    <property type="entry name" value="Vaccinia Virus protein VP39"/>
    <property type="match status" value="1"/>
</dbReference>
<sequence length="421" mass="48069">MEAKTDSSLMQDQLILNSTFKISENAYSNHSHKFCPNCGHQGLSIFYEVSNVPVHSCLMLSTPQEALAFPTGDVVLGFCNSCGFITNTVFDSRWSAYAPNYEDQQSFSLTFNQFALDLANRLIDQYDLHDKHIVEIGCSKGDFLFLLCELGHNRGVGIDPSVVPGRVKSAAADRVTFIQDYYSEKYGDQVGNFICCRHTLEHIYPTYEFVHSIRRSIGDRPNVGVFFEIPDTARVLRDMAFEDIYYEHCSYFTPGSLARLFRSCGFEVTDLYRAYGDQYLMIETRPVADISEIPHPNEEGIEELRQNVKYFTANINTKLNCWKEHLEQAQREQKKVVVWGSGSKCVAFLTTLDTIDKIQYVIDINPHRHGKFIPGVGKEIMPPQFLKTYQPDEVIVMNPIYCNEIQQMLDQMSVTTQLLPL</sequence>